<dbReference type="InterPro" id="IPR031099">
    <property type="entry name" value="BRCA1-associated"/>
</dbReference>
<dbReference type="GeneID" id="115992642"/>
<proteinExistence type="predicted"/>
<dbReference type="InterPro" id="IPR001357">
    <property type="entry name" value="BRCT_dom"/>
</dbReference>
<feature type="region of interest" description="Disordered" evidence="10">
    <location>
        <begin position="222"/>
        <end position="268"/>
    </location>
</feature>
<dbReference type="InParanoid" id="A0A7N2LPT1"/>
<dbReference type="Gramene" id="QL05p054340:mrna">
    <property type="protein sequence ID" value="QL05p054340:mrna"/>
    <property type="gene ID" value="QL05p054340"/>
</dbReference>
<dbReference type="PANTHER" id="PTHR13763">
    <property type="entry name" value="BREAST CANCER TYPE 1 SUSCEPTIBILITY PROTEIN BRCA1"/>
    <property type="match status" value="1"/>
</dbReference>
<dbReference type="Pfam" id="PF13771">
    <property type="entry name" value="zf-HC5HC2H"/>
    <property type="match status" value="1"/>
</dbReference>
<sequence length="1014" mass="112737">MGDPTAHLEKMGRELKCPICLSLLNSAASLTCNHVFCNSCISKSMKSGSTCPVCKVPYRRREVRPAPHMDNLVSIYKSMEVASGISIFVTQNAPSNKLSDREKQAEGDDNHGEQVMIGSCQDIAEKQNTLKGKGSRKTFKSNMKSTSSISVKPSFPTKKRVQVPQCPLSETPTRLSKFEGQLSEIAKEDPKRSSTTSKENSALNDKGEPVLLPFFWLREEDNTEKSSQHTDESHFMDLPQPDAPAFSDIKDSDDENPSNLTPTGGLHGKCSTVSDLFDSEMFEWTQRPCSPELCSSPFKTQVANVEEINGIQENEVDEASQGVTAGEEQSTENAKCVNSKQGSVTADELSNASSPRTKGSNDQNESNKSNRGRKIGKASEVARKKPAKRHTDSDFEIYVDLNKASENYIQEPTHDNKDGLKLDHLDETRKRRKKTCFGTSAIKATPKNVHAVSVGTENLKHGKESMATETPASFGKKEGSDENSTLKNARKGRKKIDCLIRSEKRKLDSVKDNMLEEISKIENHKNEHKIPELAPVSKSGDRELRSRKKMKASADGILKDDLVNDSQKGHTYVSAKETQMSEKTLCNPDVKVQDDSSVVQKLPSRINEVVLRKCETVSKKFQCAFCLSSEESEASGELVHYYNGRPVAADHNGGSKVIHSHRNCTEWAPNVYFEDDIAINLEAELTRSRRIKCCCCGNKGAALGCYEKSCRKSFHVPCAKLIHQCRWDTDNFVMLCPLHASSKLPSESPESQGRRKECTLKGRLSQCDHVASKNVDITGRNWNSCGSQKKLFLCCSAITTPERETVFKFERLSGVTILKKWDSCVTHVIASTDENGACKRTLKVLMGILEGKWILNMEWIKACMKVMQIVDEEPYEITVDIHGIRDGPRLGRLRLLNQQPKLFDGCKFYFMGDFTPEYKGYLQDLVIAAGGTILHRKPISEVQKAMLSGSSTCQTFIIYSIELPDEYDPSKKTTIINRRQFDAEALASSTGAKLASNSWVLNSIAGCHLQNLAE</sequence>
<comment type="subcellular location">
    <subcellularLocation>
        <location evidence="1">Nucleus</location>
    </subcellularLocation>
</comment>
<dbReference type="InterPro" id="IPR017907">
    <property type="entry name" value="Znf_RING_CS"/>
</dbReference>
<feature type="domain" description="PHD-type" evidence="13">
    <location>
        <begin position="620"/>
        <end position="740"/>
    </location>
</feature>
<dbReference type="Gene3D" id="3.30.40.10">
    <property type="entry name" value="Zinc/RING finger domain, C3HC4 (zinc finger)"/>
    <property type="match status" value="2"/>
</dbReference>
<dbReference type="FunFam" id="3.30.40.10:FF:000352">
    <property type="entry name" value="Breast cancer associated RING 1"/>
    <property type="match status" value="1"/>
</dbReference>
<feature type="compositionally biased region" description="Polar residues" evidence="10">
    <location>
        <begin position="193"/>
        <end position="203"/>
    </location>
</feature>
<keyword evidence="3" id="KW-0677">Repeat</keyword>
<gene>
    <name evidence="14" type="primary">LOC115992642</name>
</gene>
<dbReference type="GO" id="GO:0045944">
    <property type="term" value="P:positive regulation of transcription by RNA polymerase II"/>
    <property type="evidence" value="ECO:0007669"/>
    <property type="project" value="TreeGrafter"/>
</dbReference>
<dbReference type="OMA" id="RRIKCAC"/>
<protein>
    <submittedName>
        <fullName evidence="14">Uncharacterized protein</fullName>
    </submittedName>
</protein>
<evidence type="ECO:0000256" key="9">
    <source>
        <dbReference type="PROSITE-ProRule" id="PRU00175"/>
    </source>
</evidence>
<dbReference type="GO" id="GO:0008270">
    <property type="term" value="F:zinc ion binding"/>
    <property type="evidence" value="ECO:0007669"/>
    <property type="project" value="UniProtKB-KW"/>
</dbReference>
<keyword evidence="4" id="KW-0227">DNA damage</keyword>
<dbReference type="PROSITE" id="PS51805">
    <property type="entry name" value="EPHD"/>
    <property type="match status" value="1"/>
</dbReference>
<feature type="region of interest" description="Disordered" evidence="10">
    <location>
        <begin position="130"/>
        <end position="205"/>
    </location>
</feature>
<dbReference type="InterPro" id="IPR013083">
    <property type="entry name" value="Znf_RING/FYVE/PHD"/>
</dbReference>
<dbReference type="OrthoDB" id="2384350at2759"/>
<dbReference type="FunFam" id="3.40.50.10190:FF:000006">
    <property type="entry name" value="Breast cancer type 1 susceptibility protein homolog"/>
    <property type="match status" value="1"/>
</dbReference>
<keyword evidence="15" id="KW-1185">Reference proteome</keyword>
<dbReference type="Pfam" id="PF00533">
    <property type="entry name" value="BRCT"/>
    <property type="match status" value="1"/>
</dbReference>
<dbReference type="FunFam" id="3.30.40.10:FF:000310">
    <property type="entry name" value="Breast cancer associated RING 1"/>
    <property type="match status" value="1"/>
</dbReference>
<name>A0A7N2LPT1_QUELO</name>
<dbReference type="SMART" id="SM00184">
    <property type="entry name" value="RING"/>
    <property type="match status" value="1"/>
</dbReference>
<keyword evidence="6" id="KW-0862">Zinc</keyword>
<evidence type="ECO:0000259" key="11">
    <source>
        <dbReference type="PROSITE" id="PS50089"/>
    </source>
</evidence>
<reference evidence="14" key="2">
    <citation type="submission" date="2021-01" db="UniProtKB">
        <authorList>
            <consortium name="EnsemblPlants"/>
        </authorList>
    </citation>
    <scope>IDENTIFICATION</scope>
</reference>
<dbReference type="Gene3D" id="3.40.50.10190">
    <property type="entry name" value="BRCT domain"/>
    <property type="match status" value="2"/>
</dbReference>
<dbReference type="EMBL" id="LRBV02000005">
    <property type="status" value="NOT_ANNOTATED_CDS"/>
    <property type="molecule type" value="Genomic_DNA"/>
</dbReference>
<organism evidence="14 15">
    <name type="scientific">Quercus lobata</name>
    <name type="common">Valley oak</name>
    <dbReference type="NCBI Taxonomy" id="97700"/>
    <lineage>
        <taxon>Eukaryota</taxon>
        <taxon>Viridiplantae</taxon>
        <taxon>Streptophyta</taxon>
        <taxon>Embryophyta</taxon>
        <taxon>Tracheophyta</taxon>
        <taxon>Spermatophyta</taxon>
        <taxon>Magnoliopsida</taxon>
        <taxon>eudicotyledons</taxon>
        <taxon>Gunneridae</taxon>
        <taxon>Pentapetalae</taxon>
        <taxon>rosids</taxon>
        <taxon>fabids</taxon>
        <taxon>Fagales</taxon>
        <taxon>Fagaceae</taxon>
        <taxon>Quercus</taxon>
    </lineage>
</organism>
<dbReference type="PANTHER" id="PTHR13763:SF0">
    <property type="entry name" value="BREAST CANCER TYPE 1 SUSCEPTIBILITY PROTEIN"/>
    <property type="match status" value="1"/>
</dbReference>
<evidence type="ECO:0000256" key="6">
    <source>
        <dbReference type="ARBA" id="ARBA00022833"/>
    </source>
</evidence>
<dbReference type="GO" id="GO:0005634">
    <property type="term" value="C:nucleus"/>
    <property type="evidence" value="ECO:0007669"/>
    <property type="project" value="UniProtKB-SubCell"/>
</dbReference>
<keyword evidence="2" id="KW-0479">Metal-binding</keyword>
<dbReference type="SUPFAM" id="SSF57850">
    <property type="entry name" value="RING/U-box"/>
    <property type="match status" value="1"/>
</dbReference>
<evidence type="ECO:0000313" key="15">
    <source>
        <dbReference type="Proteomes" id="UP000594261"/>
    </source>
</evidence>
<dbReference type="Pfam" id="PF13923">
    <property type="entry name" value="zf-C3HC4_2"/>
    <property type="match status" value="1"/>
</dbReference>
<feature type="compositionally biased region" description="Polar residues" evidence="10">
    <location>
        <begin position="321"/>
        <end position="369"/>
    </location>
</feature>
<accession>A0A7N2LPT1</accession>
<dbReference type="InterPro" id="IPR034732">
    <property type="entry name" value="EPHD"/>
</dbReference>
<dbReference type="SUPFAM" id="SSF52113">
    <property type="entry name" value="BRCT domain"/>
    <property type="match status" value="2"/>
</dbReference>
<evidence type="ECO:0000313" key="14">
    <source>
        <dbReference type="EnsemblPlants" id="QL05p054340:mrna"/>
    </source>
</evidence>
<feature type="region of interest" description="Disordered" evidence="10">
    <location>
        <begin position="312"/>
        <end position="390"/>
    </location>
</feature>
<dbReference type="GO" id="GO:0000724">
    <property type="term" value="P:double-strand break repair via homologous recombination"/>
    <property type="evidence" value="ECO:0007669"/>
    <property type="project" value="UniProtKB-ARBA"/>
</dbReference>
<keyword evidence="7" id="KW-0234">DNA repair</keyword>
<evidence type="ECO:0000256" key="4">
    <source>
        <dbReference type="ARBA" id="ARBA00022763"/>
    </source>
</evidence>
<feature type="compositionally biased region" description="Polar residues" evidence="10">
    <location>
        <begin position="140"/>
        <end position="151"/>
    </location>
</feature>
<evidence type="ECO:0000256" key="3">
    <source>
        <dbReference type="ARBA" id="ARBA00022737"/>
    </source>
</evidence>
<dbReference type="SMART" id="SM00292">
    <property type="entry name" value="BRCT"/>
    <property type="match status" value="2"/>
</dbReference>
<dbReference type="RefSeq" id="XP_030972722.1">
    <property type="nucleotide sequence ID" value="XM_031116862.1"/>
</dbReference>
<dbReference type="InterPro" id="IPR036420">
    <property type="entry name" value="BRCT_dom_sf"/>
</dbReference>
<dbReference type="PROSITE" id="PS50089">
    <property type="entry name" value="ZF_RING_2"/>
    <property type="match status" value="1"/>
</dbReference>
<evidence type="ECO:0000256" key="2">
    <source>
        <dbReference type="ARBA" id="ARBA00022723"/>
    </source>
</evidence>
<feature type="region of interest" description="Disordered" evidence="10">
    <location>
        <begin position="461"/>
        <end position="489"/>
    </location>
</feature>
<keyword evidence="5 9" id="KW-0863">Zinc-finger</keyword>
<dbReference type="GO" id="GO:0004842">
    <property type="term" value="F:ubiquitin-protein transferase activity"/>
    <property type="evidence" value="ECO:0007669"/>
    <property type="project" value="TreeGrafter"/>
</dbReference>
<evidence type="ECO:0000256" key="5">
    <source>
        <dbReference type="ARBA" id="ARBA00022771"/>
    </source>
</evidence>
<feature type="domain" description="BRCT" evidence="12">
    <location>
        <begin position="898"/>
        <end position="1004"/>
    </location>
</feature>
<feature type="domain" description="RING-type" evidence="11">
    <location>
        <begin position="17"/>
        <end position="55"/>
    </location>
</feature>
<dbReference type="FunCoup" id="A0A7N2LPT1">
    <property type="interactions" value="376"/>
</dbReference>
<feature type="compositionally biased region" description="Basic and acidic residues" evidence="10">
    <location>
        <begin position="222"/>
        <end position="235"/>
    </location>
</feature>
<evidence type="ECO:0000256" key="8">
    <source>
        <dbReference type="ARBA" id="ARBA00023242"/>
    </source>
</evidence>
<evidence type="ECO:0000256" key="7">
    <source>
        <dbReference type="ARBA" id="ARBA00023204"/>
    </source>
</evidence>
<feature type="domain" description="BRCT" evidence="12">
    <location>
        <begin position="791"/>
        <end position="877"/>
    </location>
</feature>
<dbReference type="EnsemblPlants" id="QL05p054340:mrna">
    <property type="protein sequence ID" value="QL05p054340:mrna"/>
    <property type="gene ID" value="QL05p054340"/>
</dbReference>
<dbReference type="PROSITE" id="PS00518">
    <property type="entry name" value="ZF_RING_1"/>
    <property type="match status" value="1"/>
</dbReference>
<dbReference type="PIRSF" id="PIRSF001734">
    <property type="entry name" value="BRCA1"/>
    <property type="match status" value="1"/>
</dbReference>
<evidence type="ECO:0000259" key="12">
    <source>
        <dbReference type="PROSITE" id="PS50172"/>
    </source>
</evidence>
<dbReference type="Proteomes" id="UP000594261">
    <property type="component" value="Chromosome 5"/>
</dbReference>
<keyword evidence="8" id="KW-0539">Nucleus</keyword>
<evidence type="ECO:0000259" key="13">
    <source>
        <dbReference type="PROSITE" id="PS51805"/>
    </source>
</evidence>
<evidence type="ECO:0000256" key="10">
    <source>
        <dbReference type="SAM" id="MobiDB-lite"/>
    </source>
</evidence>
<dbReference type="CDD" id="cd17734">
    <property type="entry name" value="BRCT_Bard1_rpt1"/>
    <property type="match status" value="1"/>
</dbReference>
<dbReference type="InterPro" id="IPR001841">
    <property type="entry name" value="Znf_RING"/>
</dbReference>
<reference evidence="14 15" key="1">
    <citation type="journal article" date="2016" name="G3 (Bethesda)">
        <title>First Draft Assembly and Annotation of the Genome of a California Endemic Oak Quercus lobata Nee (Fagaceae).</title>
        <authorList>
            <person name="Sork V.L."/>
            <person name="Fitz-Gibbon S.T."/>
            <person name="Puiu D."/>
            <person name="Crepeau M."/>
            <person name="Gugger P.F."/>
            <person name="Sherman R."/>
            <person name="Stevens K."/>
            <person name="Langley C.H."/>
            <person name="Pellegrini M."/>
            <person name="Salzberg S.L."/>
        </authorList>
    </citation>
    <scope>NUCLEOTIDE SEQUENCE [LARGE SCALE GENOMIC DNA]</scope>
    <source>
        <strain evidence="14 15">cv. SW786</strain>
    </source>
</reference>
<dbReference type="AlphaFoldDB" id="A0A7N2LPT1"/>
<dbReference type="KEGG" id="qlo:115992642"/>
<evidence type="ECO:0000256" key="1">
    <source>
        <dbReference type="ARBA" id="ARBA00004123"/>
    </source>
</evidence>
<dbReference type="PROSITE" id="PS50172">
    <property type="entry name" value="BRCT"/>
    <property type="match status" value="2"/>
</dbReference>